<dbReference type="InterPro" id="IPR007197">
    <property type="entry name" value="rSAM"/>
</dbReference>
<keyword evidence="3" id="KW-0479">Metal-binding</keyword>
<accession>A0A7W0C6T4</accession>
<dbReference type="Gene3D" id="3.20.20.70">
    <property type="entry name" value="Aldolase class I"/>
    <property type="match status" value="1"/>
</dbReference>
<evidence type="ECO:0000256" key="4">
    <source>
        <dbReference type="ARBA" id="ARBA00023004"/>
    </source>
</evidence>
<dbReference type="Proteomes" id="UP000525298">
    <property type="component" value="Unassembled WGS sequence"/>
</dbReference>
<evidence type="ECO:0000313" key="8">
    <source>
        <dbReference type="Proteomes" id="UP000525298"/>
    </source>
</evidence>
<keyword evidence="5" id="KW-0411">Iron-sulfur</keyword>
<name>A0A7W0C6T4_9BACT</name>
<dbReference type="GO" id="GO:0046872">
    <property type="term" value="F:metal ion binding"/>
    <property type="evidence" value="ECO:0007669"/>
    <property type="project" value="UniProtKB-KW"/>
</dbReference>
<sequence>MRYEGQIYRPFSEANSYLLQCTIGCSHNRCTFCGMYKDRRYRIRSLADIKADIQMAKDYYSDLEKVFLCDGDALAMDTGVLLEILNTLYAKFPSIRHVGTYAGPGSILEKDMSELTALRAAGLTKAYLGVESGDERVLADIKKGVTAAEMLRAGQDLVEADINLSSMVLLGIAGRGDASRRHAEATAEITNQMKPRYLAALTYTPVPNTPLYQKVENQTFELPGPLETIEEMKIMMENITIDNLKFIGAHASNYLPVSGELQKDKGRMLALVSGVLAKQDMAALRPENHRGL</sequence>
<dbReference type="InterPro" id="IPR051198">
    <property type="entry name" value="BchE-like"/>
</dbReference>
<dbReference type="EMBL" id="JACDUS010000001">
    <property type="protein sequence ID" value="MBA2880226.1"/>
    <property type="molecule type" value="Genomic_DNA"/>
</dbReference>
<evidence type="ECO:0000313" key="7">
    <source>
        <dbReference type="EMBL" id="MBA2880226.1"/>
    </source>
</evidence>
<keyword evidence="2" id="KW-0949">S-adenosyl-L-methionine</keyword>
<dbReference type="PROSITE" id="PS51918">
    <property type="entry name" value="RADICAL_SAM"/>
    <property type="match status" value="1"/>
</dbReference>
<dbReference type="InterPro" id="IPR013785">
    <property type="entry name" value="Aldolase_TIM"/>
</dbReference>
<dbReference type="SFLD" id="SFLDG01095">
    <property type="entry name" value="Uncharacterised_Radical_SAM_Su"/>
    <property type="match status" value="1"/>
</dbReference>
<dbReference type="InterPro" id="IPR006638">
    <property type="entry name" value="Elp3/MiaA/NifB-like_rSAM"/>
</dbReference>
<evidence type="ECO:0000256" key="5">
    <source>
        <dbReference type="ARBA" id="ARBA00023014"/>
    </source>
</evidence>
<keyword evidence="4" id="KW-0408">Iron</keyword>
<dbReference type="PANTHER" id="PTHR43409">
    <property type="entry name" value="ANAEROBIC MAGNESIUM-PROTOPORPHYRIN IX MONOMETHYL ESTER CYCLASE-RELATED"/>
    <property type="match status" value="1"/>
</dbReference>
<evidence type="ECO:0000256" key="2">
    <source>
        <dbReference type="ARBA" id="ARBA00022691"/>
    </source>
</evidence>
<dbReference type="SMART" id="SM00729">
    <property type="entry name" value="Elp3"/>
    <property type="match status" value="1"/>
</dbReference>
<keyword evidence="8" id="KW-1185">Reference proteome</keyword>
<evidence type="ECO:0000256" key="1">
    <source>
        <dbReference type="ARBA" id="ARBA00001966"/>
    </source>
</evidence>
<proteinExistence type="predicted"/>
<dbReference type="InterPro" id="IPR058240">
    <property type="entry name" value="rSAM_sf"/>
</dbReference>
<dbReference type="GO" id="GO:0051536">
    <property type="term" value="F:iron-sulfur cluster binding"/>
    <property type="evidence" value="ECO:0007669"/>
    <property type="project" value="UniProtKB-KW"/>
</dbReference>
<dbReference type="PANTHER" id="PTHR43409:SF4">
    <property type="entry name" value="RADICAL SAM SUPERFAMILY PROTEIN"/>
    <property type="match status" value="1"/>
</dbReference>
<dbReference type="Pfam" id="PF04055">
    <property type="entry name" value="Radical_SAM"/>
    <property type="match status" value="1"/>
</dbReference>
<dbReference type="CDD" id="cd01335">
    <property type="entry name" value="Radical_SAM"/>
    <property type="match status" value="1"/>
</dbReference>
<dbReference type="SFLD" id="SFLDG01082">
    <property type="entry name" value="B12-binding_domain_containing"/>
    <property type="match status" value="1"/>
</dbReference>
<gene>
    <name evidence="7" type="ORF">HNR65_000533</name>
</gene>
<comment type="cofactor">
    <cofactor evidence="1">
        <name>[4Fe-4S] cluster</name>
        <dbReference type="ChEBI" id="CHEBI:49883"/>
    </cofactor>
</comment>
<comment type="caution">
    <text evidence="7">The sequence shown here is derived from an EMBL/GenBank/DDBJ whole genome shotgun (WGS) entry which is preliminary data.</text>
</comment>
<dbReference type="AlphaFoldDB" id="A0A7W0C6T4"/>
<reference evidence="7 8" key="1">
    <citation type="submission" date="2020-07" db="EMBL/GenBank/DDBJ databases">
        <title>Genomic Encyclopedia of Type Strains, Phase IV (KMG-IV): sequencing the most valuable type-strain genomes for metagenomic binning, comparative biology and taxonomic classification.</title>
        <authorList>
            <person name="Goeker M."/>
        </authorList>
    </citation>
    <scope>NUCLEOTIDE SEQUENCE [LARGE SCALE GENOMIC DNA]</scope>
    <source>
        <strain evidence="7 8">DSM 17721</strain>
    </source>
</reference>
<evidence type="ECO:0000259" key="6">
    <source>
        <dbReference type="PROSITE" id="PS51918"/>
    </source>
</evidence>
<dbReference type="SFLD" id="SFLDS00029">
    <property type="entry name" value="Radical_SAM"/>
    <property type="match status" value="1"/>
</dbReference>
<dbReference type="SUPFAM" id="SSF102114">
    <property type="entry name" value="Radical SAM enzymes"/>
    <property type="match status" value="1"/>
</dbReference>
<dbReference type="RefSeq" id="WP_181549880.1">
    <property type="nucleotide sequence ID" value="NZ_JACDUS010000001.1"/>
</dbReference>
<dbReference type="GO" id="GO:0003824">
    <property type="term" value="F:catalytic activity"/>
    <property type="evidence" value="ECO:0007669"/>
    <property type="project" value="InterPro"/>
</dbReference>
<organism evidence="7 8">
    <name type="scientific">Desulfosalsimonas propionicica</name>
    <dbReference type="NCBI Taxonomy" id="332175"/>
    <lineage>
        <taxon>Bacteria</taxon>
        <taxon>Pseudomonadati</taxon>
        <taxon>Thermodesulfobacteriota</taxon>
        <taxon>Desulfobacteria</taxon>
        <taxon>Desulfobacterales</taxon>
        <taxon>Desulfosalsimonadaceae</taxon>
        <taxon>Desulfosalsimonas</taxon>
    </lineage>
</organism>
<feature type="domain" description="Radical SAM core" evidence="6">
    <location>
        <begin position="11"/>
        <end position="242"/>
    </location>
</feature>
<protein>
    <submittedName>
        <fullName evidence="7">Radical SAM superfamily enzyme YgiQ (UPF0313 family)</fullName>
    </submittedName>
</protein>
<evidence type="ECO:0000256" key="3">
    <source>
        <dbReference type="ARBA" id="ARBA00022723"/>
    </source>
</evidence>